<proteinExistence type="predicted"/>
<accession>D4DU75</accession>
<evidence type="ECO:0000313" key="1">
    <source>
        <dbReference type="EMBL" id="EFE48658.1"/>
    </source>
</evidence>
<sequence length="146" mass="15695">MHIGYFAAAQRGNRIQPAAAVKRPAVIGALQTAFFVYLADGKRHVSVRAAVEQGGITSSALMENGIVAAEQPDCLRLFPYRAFCGGDIPVIVQAVGGWRRGHAVFLINDFPIASGRHYPIFRPSEKGISGVFGKGAEIFAKFPKIP</sequence>
<organism evidence="1 2">
    <name type="scientific">Neisseria elongata subsp. glycolytica ATCC 29315</name>
    <dbReference type="NCBI Taxonomy" id="546263"/>
    <lineage>
        <taxon>Bacteria</taxon>
        <taxon>Pseudomonadati</taxon>
        <taxon>Pseudomonadota</taxon>
        <taxon>Betaproteobacteria</taxon>
        <taxon>Neisseriales</taxon>
        <taxon>Neisseriaceae</taxon>
        <taxon>Neisseria</taxon>
    </lineage>
</organism>
<dbReference type="Proteomes" id="UP000005536">
    <property type="component" value="Unassembled WGS sequence"/>
</dbReference>
<dbReference type="EMBL" id="ADBF01000253">
    <property type="protein sequence ID" value="EFE48658.1"/>
    <property type="molecule type" value="Genomic_DNA"/>
</dbReference>
<dbReference type="AlphaFoldDB" id="D4DU75"/>
<gene>
    <name evidence="1" type="ORF">NEIELOOT_02632</name>
</gene>
<comment type="caution">
    <text evidence="1">The sequence shown here is derived from an EMBL/GenBank/DDBJ whole genome shotgun (WGS) entry which is preliminary data.</text>
</comment>
<name>D4DU75_NEIEG</name>
<protein>
    <submittedName>
        <fullName evidence="1">Uncharacterized protein</fullName>
    </submittedName>
</protein>
<evidence type="ECO:0000313" key="2">
    <source>
        <dbReference type="Proteomes" id="UP000005536"/>
    </source>
</evidence>
<reference evidence="1 2" key="1">
    <citation type="submission" date="2010-02" db="EMBL/GenBank/DDBJ databases">
        <authorList>
            <person name="Weinstock G."/>
            <person name="Sodergren E."/>
            <person name="Clifton S."/>
            <person name="Fulton L."/>
            <person name="Fulton B."/>
            <person name="Courtney L."/>
            <person name="Fronick C."/>
            <person name="Harrison M."/>
            <person name="Strong C."/>
            <person name="Farmer C."/>
            <person name="Delahaunty K."/>
            <person name="Markovic C."/>
            <person name="Hall O."/>
            <person name="Minx P."/>
            <person name="Tomlinson C."/>
            <person name="Mitreva M."/>
            <person name="Nelson J."/>
            <person name="Hou S."/>
            <person name="Wollam A."/>
            <person name="Pepin K.H."/>
            <person name="Johnson M."/>
            <person name="Bhonagiri V."/>
            <person name="Zhang X."/>
            <person name="Suruliraj S."/>
            <person name="Warren W."/>
            <person name="Chinwalla A."/>
            <person name="Mardis E.R."/>
            <person name="Wilson R.K."/>
        </authorList>
    </citation>
    <scope>NUCLEOTIDE SEQUENCE [LARGE SCALE GENOMIC DNA]</scope>
    <source>
        <strain evidence="1 2">ATCC 29315</strain>
    </source>
</reference>